<protein>
    <recommendedName>
        <fullName evidence="8">SMP-LTD domain-containing protein</fullName>
    </recommendedName>
</protein>
<accession>A0A2T9ZBR4</accession>
<keyword evidence="3" id="KW-1133">Transmembrane helix</keyword>
<evidence type="ECO:0008006" key="8">
    <source>
        <dbReference type="Google" id="ProtNLM"/>
    </source>
</evidence>
<dbReference type="STRING" id="133381.A0A2T9ZBR4"/>
<proteinExistence type="predicted"/>
<keyword evidence="7" id="KW-1185">Reference proteome</keyword>
<name>A0A2T9ZBR4_9FUNG</name>
<comment type="subcellular location">
    <subcellularLocation>
        <location evidence="1">Membrane</location>
        <topology evidence="1">Single-pass membrane protein</topology>
    </subcellularLocation>
</comment>
<evidence type="ECO:0000256" key="3">
    <source>
        <dbReference type="ARBA" id="ARBA00022989"/>
    </source>
</evidence>
<gene>
    <name evidence="6" type="ORF">BB560_003534</name>
</gene>
<evidence type="ECO:0000313" key="7">
    <source>
        <dbReference type="Proteomes" id="UP000245609"/>
    </source>
</evidence>
<dbReference type="OrthoDB" id="10039147at2759"/>
<feature type="chain" id="PRO_5015457973" description="SMP-LTD domain-containing protein" evidence="5">
    <location>
        <begin position="21"/>
        <end position="300"/>
    </location>
</feature>
<evidence type="ECO:0000256" key="4">
    <source>
        <dbReference type="ARBA" id="ARBA00023136"/>
    </source>
</evidence>
<feature type="non-terminal residue" evidence="6">
    <location>
        <position position="300"/>
    </location>
</feature>
<keyword evidence="2" id="KW-0812">Transmembrane</keyword>
<evidence type="ECO:0000256" key="1">
    <source>
        <dbReference type="ARBA" id="ARBA00004167"/>
    </source>
</evidence>
<dbReference type="GO" id="GO:0005509">
    <property type="term" value="F:calcium ion binding"/>
    <property type="evidence" value="ECO:0007669"/>
    <property type="project" value="InterPro"/>
</dbReference>
<sequence>MRNPLLLLSSLAIFVSMSLAQELEGAETHESSATADTSPLTSQKDFSTFRPKPEDYNFEMMVLVFIVFYLSNYLLGRAYNLRILSKLERPIGTVLRRQFHLVADPGGLMFDIDSWTDIFFWATGRRNCESLRGIIKLKPRQDMIGMIQDMASPHEEYLTLEFDLPQKVPNFVFAIVPKVKFRTIIRDRFDINTFSKPVKVDNLSSNLIVLSENNEVATDFINSNVYSNFARSDSLLQELYISDQPEKKPTDINFVTKKVLAIRIKIPTLDEQNLKLFESTLEYAMYLVDYIANKISLPSE</sequence>
<keyword evidence="4" id="KW-0472">Membrane</keyword>
<dbReference type="PANTHER" id="PTHR12883">
    <property type="entry name" value="ADIPOCYTE-SPECIFIC PROTEIN 4-RELATED"/>
    <property type="match status" value="1"/>
</dbReference>
<dbReference type="AlphaFoldDB" id="A0A2T9ZBR4"/>
<evidence type="ECO:0000256" key="2">
    <source>
        <dbReference type="ARBA" id="ARBA00022692"/>
    </source>
</evidence>
<dbReference type="Pfam" id="PF07946">
    <property type="entry name" value="CCDC47"/>
    <property type="match status" value="1"/>
</dbReference>
<dbReference type="GO" id="GO:0032469">
    <property type="term" value="P:endoplasmic reticulum calcium ion homeostasis"/>
    <property type="evidence" value="ECO:0007669"/>
    <property type="project" value="InterPro"/>
</dbReference>
<organism evidence="6 7">
    <name type="scientific">Smittium megazygosporum</name>
    <dbReference type="NCBI Taxonomy" id="133381"/>
    <lineage>
        <taxon>Eukaryota</taxon>
        <taxon>Fungi</taxon>
        <taxon>Fungi incertae sedis</taxon>
        <taxon>Zoopagomycota</taxon>
        <taxon>Kickxellomycotina</taxon>
        <taxon>Harpellomycetes</taxon>
        <taxon>Harpellales</taxon>
        <taxon>Legeriomycetaceae</taxon>
        <taxon>Smittium</taxon>
    </lineage>
</organism>
<dbReference type="GO" id="GO:0016020">
    <property type="term" value="C:membrane"/>
    <property type="evidence" value="ECO:0007669"/>
    <property type="project" value="UniProtKB-SubCell"/>
</dbReference>
<comment type="caution">
    <text evidence="6">The sequence shown here is derived from an EMBL/GenBank/DDBJ whole genome shotgun (WGS) entry which is preliminary data.</text>
</comment>
<reference evidence="6 7" key="1">
    <citation type="journal article" date="2018" name="MBio">
        <title>Comparative Genomics Reveals the Core Gene Toolbox for the Fungus-Insect Symbiosis.</title>
        <authorList>
            <person name="Wang Y."/>
            <person name="Stata M."/>
            <person name="Wang W."/>
            <person name="Stajich J.E."/>
            <person name="White M.M."/>
            <person name="Moncalvo J.M."/>
        </authorList>
    </citation>
    <scope>NUCLEOTIDE SEQUENCE [LARGE SCALE GENOMIC DNA]</scope>
    <source>
        <strain evidence="6 7">SC-DP-2</strain>
    </source>
</reference>
<dbReference type="PANTHER" id="PTHR12883:SF0">
    <property type="entry name" value="PAT COMPLEX SUBUNIT CCDC47"/>
    <property type="match status" value="1"/>
</dbReference>
<evidence type="ECO:0000256" key="5">
    <source>
        <dbReference type="SAM" id="SignalP"/>
    </source>
</evidence>
<evidence type="ECO:0000313" key="6">
    <source>
        <dbReference type="EMBL" id="PVV02028.1"/>
    </source>
</evidence>
<feature type="signal peptide" evidence="5">
    <location>
        <begin position="1"/>
        <end position="20"/>
    </location>
</feature>
<dbReference type="EMBL" id="MBFS01000649">
    <property type="protein sequence ID" value="PVV02028.1"/>
    <property type="molecule type" value="Genomic_DNA"/>
</dbReference>
<keyword evidence="5" id="KW-0732">Signal</keyword>
<dbReference type="GO" id="GO:0005783">
    <property type="term" value="C:endoplasmic reticulum"/>
    <property type="evidence" value="ECO:0007669"/>
    <property type="project" value="InterPro"/>
</dbReference>
<dbReference type="InterPro" id="IPR012879">
    <property type="entry name" value="CCDC47"/>
</dbReference>
<dbReference type="Proteomes" id="UP000245609">
    <property type="component" value="Unassembled WGS sequence"/>
</dbReference>